<evidence type="ECO:0000259" key="2">
    <source>
        <dbReference type="SMART" id="SM01037"/>
    </source>
</evidence>
<name>A0ABQ7Y891_BRANA</name>
<feature type="domain" description="Bet v I/Major latex protein" evidence="2">
    <location>
        <begin position="143"/>
        <end position="260"/>
    </location>
</feature>
<comment type="caution">
    <text evidence="3">The sequence shown here is derived from an EMBL/GenBank/DDBJ whole genome shotgun (WGS) entry which is preliminary data.</text>
</comment>
<accession>A0ABQ7Y891</accession>
<protein>
    <recommendedName>
        <fullName evidence="2">Bet v I/Major latex protein domain-containing protein</fullName>
    </recommendedName>
</protein>
<evidence type="ECO:0000313" key="3">
    <source>
        <dbReference type="EMBL" id="KAH0864397.1"/>
    </source>
</evidence>
<dbReference type="InterPro" id="IPR040361">
    <property type="entry name" value="TPD1"/>
</dbReference>
<dbReference type="Pfam" id="PF00407">
    <property type="entry name" value="Bet_v_1"/>
    <property type="match status" value="1"/>
</dbReference>
<dbReference type="SUPFAM" id="SSF55961">
    <property type="entry name" value="Bet v1-like"/>
    <property type="match status" value="1"/>
</dbReference>
<reference evidence="3 4" key="1">
    <citation type="submission" date="2021-05" db="EMBL/GenBank/DDBJ databases">
        <title>Genome Assembly of Synthetic Allotetraploid Brassica napus Reveals Homoeologous Exchanges between Subgenomes.</title>
        <authorList>
            <person name="Davis J.T."/>
        </authorList>
    </citation>
    <scope>NUCLEOTIDE SEQUENCE [LARGE SCALE GENOMIC DNA]</scope>
    <source>
        <strain evidence="4">cv. Da-Ae</strain>
        <tissue evidence="3">Seedling</tissue>
    </source>
</reference>
<proteinExistence type="predicted"/>
<dbReference type="Gene3D" id="3.30.530.20">
    <property type="match status" value="1"/>
</dbReference>
<dbReference type="InterPro" id="IPR023393">
    <property type="entry name" value="START-like_dom_sf"/>
</dbReference>
<dbReference type="PANTHER" id="PTHR31907">
    <property type="entry name" value="MLP-LIKE PROTEIN 423"/>
    <property type="match status" value="1"/>
</dbReference>
<gene>
    <name evidence="3" type="ORF">HID58_081608</name>
</gene>
<keyword evidence="4" id="KW-1185">Reference proteome</keyword>
<evidence type="ECO:0000256" key="1">
    <source>
        <dbReference type="ARBA" id="ARBA00022729"/>
    </source>
</evidence>
<dbReference type="Proteomes" id="UP000824890">
    <property type="component" value="Unassembled WGS sequence"/>
</dbReference>
<evidence type="ECO:0000313" key="4">
    <source>
        <dbReference type="Proteomes" id="UP000824890"/>
    </source>
</evidence>
<dbReference type="SMART" id="SM01037">
    <property type="entry name" value="Bet_v_1"/>
    <property type="match status" value="1"/>
</dbReference>
<dbReference type="InterPro" id="IPR000916">
    <property type="entry name" value="Bet_v_I/MLP"/>
</dbReference>
<organism evidence="3 4">
    <name type="scientific">Brassica napus</name>
    <name type="common">Rape</name>
    <dbReference type="NCBI Taxonomy" id="3708"/>
    <lineage>
        <taxon>Eukaryota</taxon>
        <taxon>Viridiplantae</taxon>
        <taxon>Streptophyta</taxon>
        <taxon>Embryophyta</taxon>
        <taxon>Tracheophyta</taxon>
        <taxon>Spermatophyta</taxon>
        <taxon>Magnoliopsida</taxon>
        <taxon>eudicotyledons</taxon>
        <taxon>Gunneridae</taxon>
        <taxon>Pentapetalae</taxon>
        <taxon>rosids</taxon>
        <taxon>malvids</taxon>
        <taxon>Brassicales</taxon>
        <taxon>Brassicaceae</taxon>
        <taxon>Brassiceae</taxon>
        <taxon>Brassica</taxon>
    </lineage>
</organism>
<sequence length="262" mass="29980">MYLAIALLLKKQITMTFALKYFVDFLSLFSAVSQGVCLCTFREIQIDTVRTRREFAGQPLWKVIVINTGTCRHKHVTLSCSGFNFSCETCQIMVLHPQRNTCLLIKRKAFQQEPPLTSSTPASLIFSGPVVPRIERERKRMEALYGVSSGNFDIKSPADKFFTSFTDDIDSTFDIISKEKITESVGWEKRTVTLNMCGNLVSDSYNTFKATITVTPKEDETDGSRVVWTVEYEKIRHDIGDPMWIIDILINYLKETDEYLCM</sequence>
<dbReference type="InterPro" id="IPR051761">
    <property type="entry name" value="MLP-like_ligand-binding"/>
</dbReference>
<dbReference type="Pfam" id="PF24068">
    <property type="entry name" value="TPD1_C"/>
    <property type="match status" value="1"/>
</dbReference>
<dbReference type="EMBL" id="JAGKQM010000018">
    <property type="protein sequence ID" value="KAH0864397.1"/>
    <property type="molecule type" value="Genomic_DNA"/>
</dbReference>
<keyword evidence="1" id="KW-0732">Signal</keyword>